<feature type="transmembrane region" description="Helical" evidence="7">
    <location>
        <begin position="248"/>
        <end position="274"/>
    </location>
</feature>
<feature type="domain" description="ABC transmembrane type-1" evidence="8">
    <location>
        <begin position="100"/>
        <end position="313"/>
    </location>
</feature>
<comment type="subcellular location">
    <subcellularLocation>
        <location evidence="1 7">Cell membrane</location>
        <topology evidence="1 7">Multi-pass membrane protein</topology>
    </subcellularLocation>
</comment>
<dbReference type="AlphaFoldDB" id="A0A5A5TAD7"/>
<dbReference type="OrthoDB" id="9769919at2"/>
<proteinExistence type="inferred from homology"/>
<dbReference type="EMBL" id="BIXY01000024">
    <property type="protein sequence ID" value="GCF08451.1"/>
    <property type="molecule type" value="Genomic_DNA"/>
</dbReference>
<dbReference type="InterPro" id="IPR035906">
    <property type="entry name" value="MetI-like_sf"/>
</dbReference>
<evidence type="ECO:0000256" key="6">
    <source>
        <dbReference type="ARBA" id="ARBA00023136"/>
    </source>
</evidence>
<evidence type="ECO:0000313" key="9">
    <source>
        <dbReference type="EMBL" id="GCF08451.1"/>
    </source>
</evidence>
<feature type="transmembrane region" description="Helical" evidence="7">
    <location>
        <begin position="100"/>
        <end position="127"/>
    </location>
</feature>
<evidence type="ECO:0000313" key="10">
    <source>
        <dbReference type="Proteomes" id="UP000322530"/>
    </source>
</evidence>
<dbReference type="SUPFAM" id="SSF161098">
    <property type="entry name" value="MetI-like"/>
    <property type="match status" value="1"/>
</dbReference>
<accession>A0A5A5TAD7</accession>
<dbReference type="Gene3D" id="1.10.3720.10">
    <property type="entry name" value="MetI-like"/>
    <property type="match status" value="1"/>
</dbReference>
<keyword evidence="3" id="KW-1003">Cell membrane</keyword>
<dbReference type="PANTHER" id="PTHR43163">
    <property type="entry name" value="DIPEPTIDE TRANSPORT SYSTEM PERMEASE PROTEIN DPPB-RELATED"/>
    <property type="match status" value="1"/>
</dbReference>
<dbReference type="CDD" id="cd06261">
    <property type="entry name" value="TM_PBP2"/>
    <property type="match status" value="1"/>
</dbReference>
<keyword evidence="6 7" id="KW-0472">Membrane</keyword>
<name>A0A5A5TAD7_9CHLR</name>
<evidence type="ECO:0000259" key="8">
    <source>
        <dbReference type="PROSITE" id="PS50928"/>
    </source>
</evidence>
<protein>
    <submittedName>
        <fullName evidence="9">Peptide ABC transporter permease</fullName>
    </submittedName>
</protein>
<keyword evidence="5 7" id="KW-1133">Transmembrane helix</keyword>
<organism evidence="9 10">
    <name type="scientific">Dictyobacter arantiisoli</name>
    <dbReference type="NCBI Taxonomy" id="2014874"/>
    <lineage>
        <taxon>Bacteria</taxon>
        <taxon>Bacillati</taxon>
        <taxon>Chloroflexota</taxon>
        <taxon>Ktedonobacteria</taxon>
        <taxon>Ktedonobacterales</taxon>
        <taxon>Dictyobacteraceae</taxon>
        <taxon>Dictyobacter</taxon>
    </lineage>
</organism>
<dbReference type="InterPro" id="IPR000515">
    <property type="entry name" value="MetI-like"/>
</dbReference>
<keyword evidence="2 7" id="KW-0813">Transport</keyword>
<feature type="transmembrane region" description="Helical" evidence="7">
    <location>
        <begin position="294"/>
        <end position="320"/>
    </location>
</feature>
<dbReference type="GO" id="GO:0005886">
    <property type="term" value="C:plasma membrane"/>
    <property type="evidence" value="ECO:0007669"/>
    <property type="project" value="UniProtKB-SubCell"/>
</dbReference>
<keyword evidence="4 7" id="KW-0812">Transmembrane</keyword>
<dbReference type="RefSeq" id="WP_149401439.1">
    <property type="nucleotide sequence ID" value="NZ_BIXY01000024.1"/>
</dbReference>
<keyword evidence="10" id="KW-1185">Reference proteome</keyword>
<evidence type="ECO:0000256" key="4">
    <source>
        <dbReference type="ARBA" id="ARBA00022692"/>
    </source>
</evidence>
<evidence type="ECO:0000256" key="7">
    <source>
        <dbReference type="RuleBase" id="RU363032"/>
    </source>
</evidence>
<evidence type="ECO:0000256" key="3">
    <source>
        <dbReference type="ARBA" id="ARBA00022475"/>
    </source>
</evidence>
<dbReference type="Pfam" id="PF00528">
    <property type="entry name" value="BPD_transp_1"/>
    <property type="match status" value="1"/>
</dbReference>
<feature type="transmembrane region" description="Helical" evidence="7">
    <location>
        <begin position="187"/>
        <end position="212"/>
    </location>
</feature>
<dbReference type="PROSITE" id="PS50928">
    <property type="entry name" value="ABC_TM1"/>
    <property type="match status" value="1"/>
</dbReference>
<feature type="transmembrane region" description="Helical" evidence="7">
    <location>
        <begin position="7"/>
        <end position="25"/>
    </location>
</feature>
<dbReference type="GO" id="GO:0055085">
    <property type="term" value="P:transmembrane transport"/>
    <property type="evidence" value="ECO:0007669"/>
    <property type="project" value="InterPro"/>
</dbReference>
<reference evidence="9 10" key="1">
    <citation type="submission" date="2019-01" db="EMBL/GenBank/DDBJ databases">
        <title>Draft genome sequence of Dictyobacter sp. Uno17.</title>
        <authorList>
            <person name="Wang C.M."/>
            <person name="Zheng Y."/>
            <person name="Sakai Y."/>
            <person name="Abe K."/>
            <person name="Yokota A."/>
            <person name="Yabe S."/>
        </authorList>
    </citation>
    <scope>NUCLEOTIDE SEQUENCE [LARGE SCALE GENOMIC DNA]</scope>
    <source>
        <strain evidence="9 10">Uno17</strain>
    </source>
</reference>
<evidence type="ECO:0000256" key="5">
    <source>
        <dbReference type="ARBA" id="ARBA00022989"/>
    </source>
</evidence>
<sequence>MRRMISRLGFYVVALWASVTLNFIIPRLMPGSPIEAYLVKMQGQNVSLHTIDALRAQFGLSNAPIFVQYLQYLGNLLHGDLGISISNYPYSVWEVLSSHIPWTIGLVGISVVLSFAIGTLIGIVIAWRRGGALDSTVPPILTFISSIPYFWMALALLYFCGFLHSWFPISGGYDINNVDPGFSFDFLMSALHYGTLPAVTIILGSLSGWVLVMRNTMVTTLSEDYVLMAQAKGLSYRRVIMTYAARNAILPSITSFSISLAQVVGGSLLTEMVFNYPGIGYVFYNAVNNLDYSLVEGCFLIIALAVLAANLIADVVYNLLDPRVRQGEA</sequence>
<comment type="similarity">
    <text evidence="7">Belongs to the binding-protein-dependent transport system permease family.</text>
</comment>
<evidence type="ECO:0000256" key="1">
    <source>
        <dbReference type="ARBA" id="ARBA00004651"/>
    </source>
</evidence>
<feature type="transmembrane region" description="Helical" evidence="7">
    <location>
        <begin position="148"/>
        <end position="167"/>
    </location>
</feature>
<dbReference type="Proteomes" id="UP000322530">
    <property type="component" value="Unassembled WGS sequence"/>
</dbReference>
<dbReference type="PANTHER" id="PTHR43163:SF6">
    <property type="entry name" value="DIPEPTIDE TRANSPORT SYSTEM PERMEASE PROTEIN DPPB-RELATED"/>
    <property type="match status" value="1"/>
</dbReference>
<gene>
    <name evidence="9" type="ORF">KDI_20150</name>
</gene>
<evidence type="ECO:0000256" key="2">
    <source>
        <dbReference type="ARBA" id="ARBA00022448"/>
    </source>
</evidence>
<comment type="caution">
    <text evidence="9">The sequence shown here is derived from an EMBL/GenBank/DDBJ whole genome shotgun (WGS) entry which is preliminary data.</text>
</comment>